<keyword evidence="9" id="KW-0406">Ion transport</keyword>
<dbReference type="Gene3D" id="3.10.560.10">
    <property type="entry name" value="Outer membrane lipoprotein wza domain like"/>
    <property type="match status" value="1"/>
</dbReference>
<comment type="similarity">
    <text evidence="2">Belongs to the BexD/CtrA/VexA family.</text>
</comment>
<dbReference type="InterPro" id="IPR054765">
    <property type="entry name" value="SLBB_dom"/>
</dbReference>
<evidence type="ECO:0000256" key="10">
    <source>
        <dbReference type="ARBA" id="ARBA00023114"/>
    </source>
</evidence>
<keyword evidence="10" id="KW-0626">Porin</keyword>
<dbReference type="GO" id="GO:0046930">
    <property type="term" value="C:pore complex"/>
    <property type="evidence" value="ECO:0007669"/>
    <property type="project" value="UniProtKB-KW"/>
</dbReference>
<feature type="domain" description="Polysaccharide export protein N-terminal" evidence="15">
    <location>
        <begin position="38"/>
        <end position="110"/>
    </location>
</feature>
<dbReference type="GO" id="GO:0015159">
    <property type="term" value="F:polysaccharide transmembrane transporter activity"/>
    <property type="evidence" value="ECO:0007669"/>
    <property type="project" value="InterPro"/>
</dbReference>
<evidence type="ECO:0000313" key="18">
    <source>
        <dbReference type="Proteomes" id="UP000614424"/>
    </source>
</evidence>
<dbReference type="InterPro" id="IPR049712">
    <property type="entry name" value="Poly_export"/>
</dbReference>
<evidence type="ECO:0000259" key="16">
    <source>
        <dbReference type="Pfam" id="PF22461"/>
    </source>
</evidence>
<dbReference type="AlphaFoldDB" id="A0A8J6NFR2"/>
<sequence>MREYIQRKQIVLLSLLITVAVLSFGVSSVSAEQHVSGKAEYLIGIGDVIEIQVWHEPELSRTLTVRLDGRISLPLVGDVDVAGKSTREVDEYLEKKFSELVTEPAVAVIIIESRSQRYYVVGQVSQPGEFPIDSPLTLLQVIARSGGFQEWAKRDQIKVFRREAGEEKMLDFDYDDFVKGRNLKQNIFVAPGDTVIVP</sequence>
<evidence type="ECO:0000256" key="6">
    <source>
        <dbReference type="ARBA" id="ARBA00022692"/>
    </source>
</evidence>
<keyword evidence="3" id="KW-0813">Transport</keyword>
<evidence type="ECO:0000256" key="11">
    <source>
        <dbReference type="ARBA" id="ARBA00023136"/>
    </source>
</evidence>
<keyword evidence="6" id="KW-0812">Transmembrane</keyword>
<dbReference type="GO" id="GO:0009279">
    <property type="term" value="C:cell outer membrane"/>
    <property type="evidence" value="ECO:0007669"/>
    <property type="project" value="UniProtKB-SubCell"/>
</dbReference>
<dbReference type="Gene3D" id="3.30.1950.10">
    <property type="entry name" value="wza like domain"/>
    <property type="match status" value="1"/>
</dbReference>
<evidence type="ECO:0000256" key="13">
    <source>
        <dbReference type="ARBA" id="ARBA00023237"/>
    </source>
</evidence>
<accession>A0A8J6NFR2</accession>
<reference evidence="17 18" key="1">
    <citation type="submission" date="2020-08" db="EMBL/GenBank/DDBJ databases">
        <title>Bridging the membrane lipid divide: bacteria of the FCB group superphylum have the potential to synthesize archaeal ether lipids.</title>
        <authorList>
            <person name="Villanueva L."/>
            <person name="Von Meijenfeldt F.A.B."/>
            <person name="Westbye A.B."/>
            <person name="Yadav S."/>
            <person name="Hopmans E.C."/>
            <person name="Dutilh B.E."/>
            <person name="Sinninghe Damste J.S."/>
        </authorList>
    </citation>
    <scope>NUCLEOTIDE SEQUENCE [LARGE SCALE GENOMIC DNA]</scope>
    <source>
        <strain evidence="17">NIOZ-UU47</strain>
    </source>
</reference>
<evidence type="ECO:0000256" key="12">
    <source>
        <dbReference type="ARBA" id="ARBA00023139"/>
    </source>
</evidence>
<dbReference type="Pfam" id="PF02563">
    <property type="entry name" value="Poly_export"/>
    <property type="match status" value="1"/>
</dbReference>
<protein>
    <submittedName>
        <fullName evidence="17">Polysaccharide biosynthesis/export family protein</fullName>
    </submittedName>
</protein>
<proteinExistence type="inferred from homology"/>
<feature type="domain" description="SLBB" evidence="16">
    <location>
        <begin position="116"/>
        <end position="197"/>
    </location>
</feature>
<evidence type="ECO:0000256" key="14">
    <source>
        <dbReference type="ARBA" id="ARBA00023288"/>
    </source>
</evidence>
<evidence type="ECO:0000256" key="2">
    <source>
        <dbReference type="ARBA" id="ARBA00009450"/>
    </source>
</evidence>
<dbReference type="PANTHER" id="PTHR33619:SF3">
    <property type="entry name" value="POLYSACCHARIDE EXPORT PROTEIN GFCE-RELATED"/>
    <property type="match status" value="1"/>
</dbReference>
<dbReference type="GO" id="GO:0015288">
    <property type="term" value="F:porin activity"/>
    <property type="evidence" value="ECO:0007669"/>
    <property type="project" value="UniProtKB-KW"/>
</dbReference>
<comment type="subcellular location">
    <subcellularLocation>
        <location evidence="1">Cell outer membrane</location>
        <topology evidence="1">Multi-pass membrane protein</topology>
    </subcellularLocation>
</comment>
<evidence type="ECO:0000256" key="7">
    <source>
        <dbReference type="ARBA" id="ARBA00022729"/>
    </source>
</evidence>
<evidence type="ECO:0000256" key="4">
    <source>
        <dbReference type="ARBA" id="ARBA00022452"/>
    </source>
</evidence>
<organism evidence="17 18">
    <name type="scientific">Candidatus Desulfobia pelagia</name>
    <dbReference type="NCBI Taxonomy" id="2841692"/>
    <lineage>
        <taxon>Bacteria</taxon>
        <taxon>Pseudomonadati</taxon>
        <taxon>Thermodesulfobacteriota</taxon>
        <taxon>Desulfobulbia</taxon>
        <taxon>Desulfobulbales</taxon>
        <taxon>Desulfobulbaceae</taxon>
        <taxon>Candidatus Desulfobia</taxon>
    </lineage>
</organism>
<dbReference type="Proteomes" id="UP000614424">
    <property type="component" value="Unassembled WGS sequence"/>
</dbReference>
<evidence type="ECO:0000259" key="15">
    <source>
        <dbReference type="Pfam" id="PF02563"/>
    </source>
</evidence>
<keyword evidence="7" id="KW-0732">Signal</keyword>
<evidence type="ECO:0000256" key="9">
    <source>
        <dbReference type="ARBA" id="ARBA00023065"/>
    </source>
</evidence>
<keyword evidence="5" id="KW-0762">Sugar transport</keyword>
<keyword evidence="11" id="KW-0472">Membrane</keyword>
<comment type="caution">
    <text evidence="17">The sequence shown here is derived from an EMBL/GenBank/DDBJ whole genome shotgun (WGS) entry which is preliminary data.</text>
</comment>
<dbReference type="InterPro" id="IPR003715">
    <property type="entry name" value="Poly_export_N"/>
</dbReference>
<dbReference type="EMBL" id="JACNJZ010000128">
    <property type="protein sequence ID" value="MBC8318088.1"/>
    <property type="molecule type" value="Genomic_DNA"/>
</dbReference>
<keyword evidence="12" id="KW-0564">Palmitate</keyword>
<gene>
    <name evidence="17" type="ORF">H8E41_09285</name>
</gene>
<keyword evidence="14" id="KW-0449">Lipoprotein</keyword>
<dbReference type="GO" id="GO:0006811">
    <property type="term" value="P:monoatomic ion transport"/>
    <property type="evidence" value="ECO:0007669"/>
    <property type="project" value="UniProtKB-KW"/>
</dbReference>
<keyword evidence="8" id="KW-0625">Polysaccharide transport</keyword>
<name>A0A8J6NFR2_9BACT</name>
<evidence type="ECO:0000256" key="8">
    <source>
        <dbReference type="ARBA" id="ARBA00023047"/>
    </source>
</evidence>
<dbReference type="PANTHER" id="PTHR33619">
    <property type="entry name" value="POLYSACCHARIDE EXPORT PROTEIN GFCE-RELATED"/>
    <property type="match status" value="1"/>
</dbReference>
<evidence type="ECO:0000256" key="5">
    <source>
        <dbReference type="ARBA" id="ARBA00022597"/>
    </source>
</evidence>
<evidence type="ECO:0000313" key="17">
    <source>
        <dbReference type="EMBL" id="MBC8318088.1"/>
    </source>
</evidence>
<evidence type="ECO:0000256" key="1">
    <source>
        <dbReference type="ARBA" id="ARBA00004571"/>
    </source>
</evidence>
<evidence type="ECO:0000256" key="3">
    <source>
        <dbReference type="ARBA" id="ARBA00022448"/>
    </source>
</evidence>
<dbReference type="Pfam" id="PF22461">
    <property type="entry name" value="SLBB_2"/>
    <property type="match status" value="1"/>
</dbReference>
<keyword evidence="13" id="KW-0998">Cell outer membrane</keyword>
<keyword evidence="4" id="KW-1134">Transmembrane beta strand</keyword>